<dbReference type="AlphaFoldDB" id="A0A419X9G5"/>
<gene>
    <name evidence="1" type="ORF">BXY64_1391</name>
</gene>
<name>A0A419X9G5_9BACT</name>
<sequence>MLCKFLSAEEFHNALIDKINDIEFGNQTDLSEL</sequence>
<dbReference type="EMBL" id="RAPQ01000008">
    <property type="protein sequence ID" value="RKE04371.1"/>
    <property type="molecule type" value="Genomic_DNA"/>
</dbReference>
<comment type="caution">
    <text evidence="1">The sequence shown here is derived from an EMBL/GenBank/DDBJ whole genome shotgun (WGS) entry which is preliminary data.</text>
</comment>
<accession>A0A419X9G5</accession>
<dbReference type="Proteomes" id="UP000284531">
    <property type="component" value="Unassembled WGS sequence"/>
</dbReference>
<keyword evidence="2" id="KW-1185">Reference proteome</keyword>
<evidence type="ECO:0000313" key="2">
    <source>
        <dbReference type="Proteomes" id="UP000284531"/>
    </source>
</evidence>
<protein>
    <submittedName>
        <fullName evidence="1">Uncharacterized protein</fullName>
    </submittedName>
</protein>
<organism evidence="1 2">
    <name type="scientific">Marinifilum flexuosum</name>
    <dbReference type="NCBI Taxonomy" id="1117708"/>
    <lineage>
        <taxon>Bacteria</taxon>
        <taxon>Pseudomonadati</taxon>
        <taxon>Bacteroidota</taxon>
        <taxon>Bacteroidia</taxon>
        <taxon>Marinilabiliales</taxon>
        <taxon>Marinifilaceae</taxon>
    </lineage>
</organism>
<proteinExistence type="predicted"/>
<reference evidence="1 2" key="1">
    <citation type="submission" date="2018-09" db="EMBL/GenBank/DDBJ databases">
        <title>Genomic Encyclopedia of Archaeal and Bacterial Type Strains, Phase II (KMG-II): from individual species to whole genera.</title>
        <authorList>
            <person name="Goeker M."/>
        </authorList>
    </citation>
    <scope>NUCLEOTIDE SEQUENCE [LARGE SCALE GENOMIC DNA]</scope>
    <source>
        <strain evidence="1 2">DSM 21950</strain>
    </source>
</reference>
<evidence type="ECO:0000313" key="1">
    <source>
        <dbReference type="EMBL" id="RKE04371.1"/>
    </source>
</evidence>